<evidence type="ECO:0000256" key="15">
    <source>
        <dbReference type="SAM" id="Phobius"/>
    </source>
</evidence>
<proteinExistence type="inferred from homology"/>
<dbReference type="Gene3D" id="1.10.600.10">
    <property type="entry name" value="Farnesyl Diphosphate Synthase"/>
    <property type="match status" value="1"/>
</dbReference>
<dbReference type="InterPro" id="IPR002060">
    <property type="entry name" value="Squ/phyt_synthse"/>
</dbReference>
<evidence type="ECO:0000256" key="5">
    <source>
        <dbReference type="ARBA" id="ARBA00022516"/>
    </source>
</evidence>
<dbReference type="InterPro" id="IPR008949">
    <property type="entry name" value="Isoprenoid_synthase_dom_sf"/>
</dbReference>
<dbReference type="GO" id="GO:0005789">
    <property type="term" value="C:endoplasmic reticulum membrane"/>
    <property type="evidence" value="ECO:0007669"/>
    <property type="project" value="EnsemblFungi"/>
</dbReference>
<evidence type="ECO:0000256" key="6">
    <source>
        <dbReference type="ARBA" id="ARBA00022679"/>
    </source>
</evidence>
<evidence type="ECO:0000256" key="1">
    <source>
        <dbReference type="ARBA" id="ARBA00001946"/>
    </source>
</evidence>
<evidence type="ECO:0000256" key="7">
    <source>
        <dbReference type="ARBA" id="ARBA00022692"/>
    </source>
</evidence>
<dbReference type="InterPro" id="IPR019845">
    <property type="entry name" value="Squalene/phytoene_synthase_CS"/>
</dbReference>
<keyword evidence="13" id="KW-1207">Sterol metabolism</keyword>
<evidence type="ECO:0000256" key="2">
    <source>
        <dbReference type="ARBA" id="ARBA00004370"/>
    </source>
</evidence>
<keyword evidence="17" id="KW-1185">Reference proteome</keyword>
<keyword evidence="11" id="KW-0443">Lipid metabolism</keyword>
<evidence type="ECO:0000313" key="17">
    <source>
        <dbReference type="Proteomes" id="UP000053317"/>
    </source>
</evidence>
<protein>
    <recommendedName>
        <fullName evidence="4">squalene synthase</fullName>
        <ecNumber evidence="4">2.5.1.21</ecNumber>
    </recommendedName>
</protein>
<dbReference type="CDD" id="cd00683">
    <property type="entry name" value="Trans_IPPS_HH"/>
    <property type="match status" value="1"/>
</dbReference>
<keyword evidence="6" id="KW-0808">Transferase</keyword>
<evidence type="ECO:0000256" key="12">
    <source>
        <dbReference type="ARBA" id="ARBA00023136"/>
    </source>
</evidence>
<dbReference type="GO" id="GO:0051996">
    <property type="term" value="F:squalene synthase [NAD(P)H] activity"/>
    <property type="evidence" value="ECO:0007669"/>
    <property type="project" value="UniProtKB-EC"/>
</dbReference>
<dbReference type="PANTHER" id="PTHR11626">
    <property type="entry name" value="FARNESYL-DIPHOSPHATE FARNESYLTRANSFERASE"/>
    <property type="match status" value="1"/>
</dbReference>
<dbReference type="SFLD" id="SFLDS00005">
    <property type="entry name" value="Isoprenoid_Synthase_Type_I"/>
    <property type="match status" value="1"/>
</dbReference>
<feature type="transmembrane region" description="Helical" evidence="15">
    <location>
        <begin position="418"/>
        <end position="443"/>
    </location>
</feature>
<evidence type="ECO:0000256" key="11">
    <source>
        <dbReference type="ARBA" id="ARBA00023098"/>
    </source>
</evidence>
<evidence type="ECO:0000256" key="14">
    <source>
        <dbReference type="ARBA" id="ARBA00023221"/>
    </source>
</evidence>
<dbReference type="GO" id="GO:1902767">
    <property type="term" value="P:isoprenoid biosynthetic process via mevalonate"/>
    <property type="evidence" value="ECO:0007669"/>
    <property type="project" value="EnsemblFungi"/>
</dbReference>
<dbReference type="OrthoDB" id="431150at2759"/>
<reference evidence="16 17" key="1">
    <citation type="submission" date="2015-05" db="EMBL/GenBank/DDBJ databases">
        <title>Distinctive expansion of gene families associated with plant cell wall degradation and secondary metabolism in the genomes of grapevine trunk pathogens.</title>
        <authorList>
            <person name="Lawrence D.P."/>
            <person name="Travadon R."/>
            <person name="Rolshausen P.E."/>
            <person name="Baumgartner K."/>
        </authorList>
    </citation>
    <scope>NUCLEOTIDE SEQUENCE [LARGE SCALE GENOMIC DNA]</scope>
    <source>
        <strain evidence="16">UCRPC4</strain>
    </source>
</reference>
<dbReference type="NCBIfam" id="TIGR01559">
    <property type="entry name" value="squal_synth"/>
    <property type="match status" value="1"/>
</dbReference>
<dbReference type="InterPro" id="IPR006449">
    <property type="entry name" value="Squal_synth-like"/>
</dbReference>
<sequence length="480" mass="55729">MPKASEILYYLVHPSELRNIVQWKVWHNPVHERDESKDTESQKKCIHFLNLTSRSFSTVIQELHPELLMPIALFYLVLRGLDTVEDDPSIPLEIKEPLLREFDQHLDEDGWCFTGNRPEEKDRELLIQFKYIVEEYKKIKPEYREVVKDICRKMGNGMADYVKDAEFNEVGVNSVKDYDLYCHYVAGLVGEGLTRMFVISGFGNPRLLDRAALHNSMGLFLQKTNIIRDIREDFDDSRRFWPKEIWSQHVDKFEDLFKPENKELALNCSSHMILNALEHADECLFYLAGLKEQSVFNFCAIPQTMAIATMDLCFRNYAMFQRNIKITKGQACGIMVESTQNLQLVCEVFKRHARSIHRKNTPKDPNFLKISIACGRIEKFVESLFPSQNPDAVVKGQSTKPTKSDQELTEEKEAKQDVFFIMLAVFGFLGFLSVLMLGGAYLLGARFDVIIHQVRQGNWKLPSPGPEMEELVRRYDHREL</sequence>
<name>A0A0G2E4N3_PHACM</name>
<keyword evidence="14" id="KW-0753">Steroid metabolism</keyword>
<comment type="similarity">
    <text evidence="3">Belongs to the phytoene/squalene synthase family.</text>
</comment>
<dbReference type="Proteomes" id="UP000053317">
    <property type="component" value="Unassembled WGS sequence"/>
</dbReference>
<organism evidence="16 17">
    <name type="scientific">Phaeomoniella chlamydospora</name>
    <name type="common">Phaeoacremonium chlamydosporum</name>
    <dbReference type="NCBI Taxonomy" id="158046"/>
    <lineage>
        <taxon>Eukaryota</taxon>
        <taxon>Fungi</taxon>
        <taxon>Dikarya</taxon>
        <taxon>Ascomycota</taxon>
        <taxon>Pezizomycotina</taxon>
        <taxon>Eurotiomycetes</taxon>
        <taxon>Chaetothyriomycetidae</taxon>
        <taxon>Phaeomoniellales</taxon>
        <taxon>Phaeomoniellaceae</taxon>
        <taxon>Phaeomoniella</taxon>
    </lineage>
</organism>
<dbReference type="InterPro" id="IPR033904">
    <property type="entry name" value="Trans_IPPS_HH"/>
</dbReference>
<evidence type="ECO:0000256" key="8">
    <source>
        <dbReference type="ARBA" id="ARBA00022955"/>
    </source>
</evidence>
<dbReference type="PANTHER" id="PTHR11626:SF2">
    <property type="entry name" value="SQUALENE SYNTHASE"/>
    <property type="match status" value="1"/>
</dbReference>
<dbReference type="Pfam" id="PF00494">
    <property type="entry name" value="SQS_PSY"/>
    <property type="match status" value="1"/>
</dbReference>
<keyword evidence="5" id="KW-0444">Lipid biosynthesis</keyword>
<dbReference type="EC" id="2.5.1.21" evidence="4"/>
<accession>A0A0G2E4N3</accession>
<comment type="caution">
    <text evidence="16">The sequence shown here is derived from an EMBL/GenBank/DDBJ whole genome shotgun (WGS) entry which is preliminary data.</text>
</comment>
<evidence type="ECO:0000256" key="9">
    <source>
        <dbReference type="ARBA" id="ARBA00022989"/>
    </source>
</evidence>
<dbReference type="AlphaFoldDB" id="A0A0G2E4N3"/>
<evidence type="ECO:0000256" key="10">
    <source>
        <dbReference type="ARBA" id="ARBA00023011"/>
    </source>
</evidence>
<dbReference type="SFLD" id="SFLDG01018">
    <property type="entry name" value="Squalene/Phytoene_Synthase_Lik"/>
    <property type="match status" value="1"/>
</dbReference>
<dbReference type="GO" id="GO:0045338">
    <property type="term" value="P:farnesyl diphosphate metabolic process"/>
    <property type="evidence" value="ECO:0007669"/>
    <property type="project" value="InterPro"/>
</dbReference>
<keyword evidence="12 15" id="KW-0472">Membrane</keyword>
<keyword evidence="7 15" id="KW-0812">Transmembrane</keyword>
<dbReference type="SUPFAM" id="SSF48576">
    <property type="entry name" value="Terpenoid synthases"/>
    <property type="match status" value="1"/>
</dbReference>
<dbReference type="FunFam" id="1.10.600.10:FF:000003">
    <property type="entry name" value="Farnesyl-diphosphate farnesyltransferase 1"/>
    <property type="match status" value="1"/>
</dbReference>
<evidence type="ECO:0000256" key="3">
    <source>
        <dbReference type="ARBA" id="ARBA00006251"/>
    </source>
</evidence>
<evidence type="ECO:0000256" key="4">
    <source>
        <dbReference type="ARBA" id="ARBA00012373"/>
    </source>
</evidence>
<comment type="cofactor">
    <cofactor evidence="1">
        <name>Mg(2+)</name>
        <dbReference type="ChEBI" id="CHEBI:18420"/>
    </cofactor>
</comment>
<keyword evidence="9 15" id="KW-1133">Transmembrane helix</keyword>
<keyword evidence="10" id="KW-0756">Sterol biosynthesis</keyword>
<evidence type="ECO:0000313" key="16">
    <source>
        <dbReference type="EMBL" id="KKY17977.1"/>
    </source>
</evidence>
<dbReference type="GO" id="GO:0006696">
    <property type="term" value="P:ergosterol biosynthetic process"/>
    <property type="evidence" value="ECO:0007669"/>
    <property type="project" value="TreeGrafter"/>
</dbReference>
<dbReference type="PROSITE" id="PS01045">
    <property type="entry name" value="SQUALEN_PHYTOEN_SYN_2"/>
    <property type="match status" value="1"/>
</dbReference>
<dbReference type="InterPro" id="IPR044844">
    <property type="entry name" value="Trans_IPPS_euk-type"/>
</dbReference>
<dbReference type="EMBL" id="LCWF01000133">
    <property type="protein sequence ID" value="KKY17977.1"/>
    <property type="molecule type" value="Genomic_DNA"/>
</dbReference>
<evidence type="ECO:0000256" key="13">
    <source>
        <dbReference type="ARBA" id="ARBA00023166"/>
    </source>
</evidence>
<gene>
    <name evidence="16" type="ORF">UCRPC4_g05180</name>
</gene>
<reference evidence="16 17" key="2">
    <citation type="submission" date="2015-05" db="EMBL/GenBank/DDBJ databases">
        <authorList>
            <person name="Morales-Cruz A."/>
            <person name="Amrine K.C."/>
            <person name="Cantu D."/>
        </authorList>
    </citation>
    <scope>NUCLEOTIDE SEQUENCE [LARGE SCALE GENOMIC DNA]</scope>
    <source>
        <strain evidence="16">UCRPC4</strain>
    </source>
</reference>
<keyword evidence="8" id="KW-0752">Steroid biosynthesis</keyword>
<comment type="subcellular location">
    <subcellularLocation>
        <location evidence="2">Membrane</location>
    </subcellularLocation>
</comment>